<dbReference type="EMBL" id="BGZK01000566">
    <property type="protein sequence ID" value="GBP50489.1"/>
    <property type="molecule type" value="Genomic_DNA"/>
</dbReference>
<gene>
    <name evidence="2" type="ORF">EVAR_96726_1</name>
</gene>
<evidence type="ECO:0000313" key="2">
    <source>
        <dbReference type="EMBL" id="GBP50489.1"/>
    </source>
</evidence>
<evidence type="ECO:0000313" key="3">
    <source>
        <dbReference type="Proteomes" id="UP000299102"/>
    </source>
</evidence>
<dbReference type="AlphaFoldDB" id="A0A4C1WJH6"/>
<accession>A0A4C1WJH6</accession>
<feature type="region of interest" description="Disordered" evidence="1">
    <location>
        <begin position="103"/>
        <end position="122"/>
    </location>
</feature>
<feature type="compositionally biased region" description="Pro residues" evidence="1">
    <location>
        <begin position="108"/>
        <end position="118"/>
    </location>
</feature>
<feature type="region of interest" description="Disordered" evidence="1">
    <location>
        <begin position="50"/>
        <end position="78"/>
    </location>
</feature>
<reference evidence="2 3" key="1">
    <citation type="journal article" date="2019" name="Commun. Biol.">
        <title>The bagworm genome reveals a unique fibroin gene that provides high tensile strength.</title>
        <authorList>
            <person name="Kono N."/>
            <person name="Nakamura H."/>
            <person name="Ohtoshi R."/>
            <person name="Tomita M."/>
            <person name="Numata K."/>
            <person name="Arakawa K."/>
        </authorList>
    </citation>
    <scope>NUCLEOTIDE SEQUENCE [LARGE SCALE GENOMIC DNA]</scope>
</reference>
<sequence>MILEEIGIIDFFENVFKSICRTAARCCRSVQIRSRRTPTSHRHDVYRFFSQTTRPRGGRGERRGSPTRGHSAQAFVSRTTRRLQAQPAILSALSIARAKCHFRSASAPTPPRRPPLPSPRTIGALSVSKLGIGARAIRSFRK</sequence>
<name>A0A4C1WJH6_EUMVA</name>
<evidence type="ECO:0000256" key="1">
    <source>
        <dbReference type="SAM" id="MobiDB-lite"/>
    </source>
</evidence>
<organism evidence="2 3">
    <name type="scientific">Eumeta variegata</name>
    <name type="common">Bagworm moth</name>
    <name type="synonym">Eumeta japonica</name>
    <dbReference type="NCBI Taxonomy" id="151549"/>
    <lineage>
        <taxon>Eukaryota</taxon>
        <taxon>Metazoa</taxon>
        <taxon>Ecdysozoa</taxon>
        <taxon>Arthropoda</taxon>
        <taxon>Hexapoda</taxon>
        <taxon>Insecta</taxon>
        <taxon>Pterygota</taxon>
        <taxon>Neoptera</taxon>
        <taxon>Endopterygota</taxon>
        <taxon>Lepidoptera</taxon>
        <taxon>Glossata</taxon>
        <taxon>Ditrysia</taxon>
        <taxon>Tineoidea</taxon>
        <taxon>Psychidae</taxon>
        <taxon>Oiketicinae</taxon>
        <taxon>Eumeta</taxon>
    </lineage>
</organism>
<keyword evidence="3" id="KW-1185">Reference proteome</keyword>
<proteinExistence type="predicted"/>
<dbReference type="Proteomes" id="UP000299102">
    <property type="component" value="Unassembled WGS sequence"/>
</dbReference>
<comment type="caution">
    <text evidence="2">The sequence shown here is derived from an EMBL/GenBank/DDBJ whole genome shotgun (WGS) entry which is preliminary data.</text>
</comment>
<protein>
    <submittedName>
        <fullName evidence="2">Uncharacterized protein</fullName>
    </submittedName>
</protein>